<accession>A0ABP3RME0</accession>
<reference evidence="2" key="1">
    <citation type="journal article" date="2019" name="Int. J. Syst. Evol. Microbiol.">
        <title>The Global Catalogue of Microorganisms (GCM) 10K type strain sequencing project: providing services to taxonomists for standard genome sequencing and annotation.</title>
        <authorList>
            <consortium name="The Broad Institute Genomics Platform"/>
            <consortium name="The Broad Institute Genome Sequencing Center for Infectious Disease"/>
            <person name="Wu L."/>
            <person name="Ma J."/>
        </authorList>
    </citation>
    <scope>NUCLEOTIDE SEQUENCE [LARGE SCALE GENOMIC DNA]</scope>
    <source>
        <strain evidence="2">JCM 15115</strain>
    </source>
</reference>
<comment type="caution">
    <text evidence="1">The sequence shown here is derived from an EMBL/GenBank/DDBJ whole genome shotgun (WGS) entry which is preliminary data.</text>
</comment>
<dbReference type="EMBL" id="BAAADE010000010">
    <property type="protein sequence ID" value="GAA0613245.1"/>
    <property type="molecule type" value="Genomic_DNA"/>
</dbReference>
<dbReference type="RefSeq" id="WP_343807558.1">
    <property type="nucleotide sequence ID" value="NZ_BAAADE010000010.1"/>
</dbReference>
<dbReference type="Proteomes" id="UP001424441">
    <property type="component" value="Unassembled WGS sequence"/>
</dbReference>
<organism evidence="1 2">
    <name type="scientific">Paenochrobactrum glaciei</name>
    <dbReference type="NCBI Taxonomy" id="486407"/>
    <lineage>
        <taxon>Bacteria</taxon>
        <taxon>Pseudomonadati</taxon>
        <taxon>Pseudomonadota</taxon>
        <taxon>Alphaproteobacteria</taxon>
        <taxon>Hyphomicrobiales</taxon>
        <taxon>Brucellaceae</taxon>
        <taxon>Paenochrobactrum</taxon>
    </lineage>
</organism>
<name>A0ABP3RME0_9HYPH</name>
<protein>
    <submittedName>
        <fullName evidence="1">Uncharacterized protein</fullName>
    </submittedName>
</protein>
<evidence type="ECO:0000313" key="1">
    <source>
        <dbReference type="EMBL" id="GAA0613245.1"/>
    </source>
</evidence>
<sequence>MASFIVSYDLRKHGRDYQALYSRLEEWKAIRILESVWLIKWNTTASKIRDDLKEKIDSNDALFVAKLTGEAAWQGKLLSSNDAVKAQLKN</sequence>
<keyword evidence="2" id="KW-1185">Reference proteome</keyword>
<evidence type="ECO:0000313" key="2">
    <source>
        <dbReference type="Proteomes" id="UP001424441"/>
    </source>
</evidence>
<gene>
    <name evidence="1" type="ORF">GCM10008943_30780</name>
</gene>
<proteinExistence type="predicted"/>